<reference evidence="2 3" key="2">
    <citation type="journal article" date="2017" name="Genome Announc.">
        <title>Draft genome sequence of Aquitalea magnusonii strain H3, a plant growth-promoting bacterium of duckweed Lemna minor.</title>
        <authorList>
            <person name="Ishizawa H."/>
            <person name="Kuroda M."/>
            <person name="Ike M."/>
        </authorList>
    </citation>
    <scope>NUCLEOTIDE SEQUENCE [LARGE SCALE GENOMIC DNA]</scope>
    <source>
        <strain evidence="2 3">H3</strain>
    </source>
</reference>
<keyword evidence="3" id="KW-1185">Reference proteome</keyword>
<dbReference type="Pfam" id="PF22564">
    <property type="entry name" value="HAAS"/>
    <property type="match status" value="1"/>
</dbReference>
<keyword evidence="1" id="KW-0812">Transmembrane</keyword>
<keyword evidence="1" id="KW-0472">Membrane</keyword>
<protein>
    <recommendedName>
        <fullName evidence="4">DUF1700 domain-containing protein</fullName>
    </recommendedName>
</protein>
<evidence type="ECO:0000313" key="2">
    <source>
        <dbReference type="EMBL" id="BBF83808.1"/>
    </source>
</evidence>
<dbReference type="AlphaFoldDB" id="A0A3G9G6W6"/>
<reference evidence="3" key="3">
    <citation type="journal article" date="2017" name="Plant Physiol. Biochem.">
        <title>Differential oxidative and antioxidative response of duckweed Lemna minor toward plant growth promoting/inhibiting bacteria.</title>
        <authorList>
            <person name="Ishizawa H."/>
            <person name="Kuroda M."/>
            <person name="Morikawa M."/>
            <person name="Ike M."/>
        </authorList>
    </citation>
    <scope>NUCLEOTIDE SEQUENCE [LARGE SCALE GENOMIC DNA]</scope>
    <source>
        <strain evidence="3">H3</strain>
    </source>
</reference>
<gene>
    <name evidence="2" type="ORF">DLM_0124</name>
</gene>
<dbReference type="EMBL" id="AP018823">
    <property type="protein sequence ID" value="BBF83808.1"/>
    <property type="molecule type" value="Genomic_DNA"/>
</dbReference>
<evidence type="ECO:0000256" key="1">
    <source>
        <dbReference type="SAM" id="Phobius"/>
    </source>
</evidence>
<evidence type="ECO:0000313" key="3">
    <source>
        <dbReference type="Proteomes" id="UP000198290"/>
    </source>
</evidence>
<reference evidence="3" key="1">
    <citation type="journal article" date="2017" name="Biotechnol. Biofuels">
        <title>Evaluation of environmental bacterial communities as a factor affecting the growth of duckweed Lemna minor.</title>
        <authorList>
            <person name="Ishizawa H."/>
            <person name="Kuroda M."/>
            <person name="Morikawa M."/>
            <person name="Ike M."/>
        </authorList>
    </citation>
    <scope>NUCLEOTIDE SEQUENCE [LARGE SCALE GENOMIC DNA]</scope>
    <source>
        <strain evidence="3">H3</strain>
    </source>
</reference>
<accession>A0A3G9G6W6</accession>
<dbReference type="RefSeq" id="WP_167467018.1">
    <property type="nucleotide sequence ID" value="NZ_AP018823.1"/>
</dbReference>
<organism evidence="2 3">
    <name type="scientific">Aquitalea magnusonii</name>
    <dbReference type="NCBI Taxonomy" id="332411"/>
    <lineage>
        <taxon>Bacteria</taxon>
        <taxon>Pseudomonadati</taxon>
        <taxon>Pseudomonadota</taxon>
        <taxon>Betaproteobacteria</taxon>
        <taxon>Neisseriales</taxon>
        <taxon>Chromobacteriaceae</taxon>
        <taxon>Aquitalea</taxon>
    </lineage>
</organism>
<feature type="transmembrane region" description="Helical" evidence="1">
    <location>
        <begin position="75"/>
        <end position="95"/>
    </location>
</feature>
<name>A0A3G9G6W6_9NEIS</name>
<dbReference type="KEGG" id="amah:DLM_0124"/>
<sequence>MNQQEFISQLQEALSRLPASERQDIISDYQEYFRDGLAAGRSEADIAAGLGDPRQLARELTARHHIARWESRKSFGNLFAVVGAIAGMGLLNFLLAAPFLFYLWMLTMAALASTGILIGGLVLFGTFACNQLFGWPVIHEAPEVRAIWSDFAQGGPEGNIHIRGSNGERVDVVREASSGRASIHIQSSDGTVSLERNASDALGRLHIKDDTGQVDIGGLNWGLSAQGMLLTGLLLMALGGGGLFLCYLLARWTWRGLVAYGRYQVGLLAKARRVDD</sequence>
<proteinExistence type="predicted"/>
<feature type="transmembrane region" description="Helical" evidence="1">
    <location>
        <begin position="101"/>
        <end position="124"/>
    </location>
</feature>
<feature type="transmembrane region" description="Helical" evidence="1">
    <location>
        <begin position="229"/>
        <end position="250"/>
    </location>
</feature>
<dbReference type="Proteomes" id="UP000198290">
    <property type="component" value="Chromosome"/>
</dbReference>
<keyword evidence="1" id="KW-1133">Transmembrane helix</keyword>
<evidence type="ECO:0008006" key="4">
    <source>
        <dbReference type="Google" id="ProtNLM"/>
    </source>
</evidence>